<sequence length="205" mass="22881">MARNVNYGALICCLFVTSIFLGIFVLVPVLVALFAYPSSPSFSIDLFDNQALNMTRTDDSPTNLTIHFDLKLKNENKAIGLHYPDPQIITFSYFPNVSLLTILAEYKLDGFYQGNGKTRHVQGMVVATGFPTVLEGTDMIAFWVDLVGSYKYKKDRTKMHRVELGCLVGIDYISSKKMQSGFIGLVEPGLDSKLKKKPSPDYGYP</sequence>
<evidence type="ECO:0000313" key="2">
    <source>
        <dbReference type="Proteomes" id="UP001055811"/>
    </source>
</evidence>
<reference evidence="2" key="1">
    <citation type="journal article" date="2022" name="Mol. Ecol. Resour.">
        <title>The genomes of chicory, endive, great burdock and yacon provide insights into Asteraceae palaeo-polyploidization history and plant inulin production.</title>
        <authorList>
            <person name="Fan W."/>
            <person name="Wang S."/>
            <person name="Wang H."/>
            <person name="Wang A."/>
            <person name="Jiang F."/>
            <person name="Liu H."/>
            <person name="Zhao H."/>
            <person name="Xu D."/>
            <person name="Zhang Y."/>
        </authorList>
    </citation>
    <scope>NUCLEOTIDE SEQUENCE [LARGE SCALE GENOMIC DNA]</scope>
    <source>
        <strain evidence="2">cv. Punajuju</strain>
    </source>
</reference>
<dbReference type="Proteomes" id="UP001055811">
    <property type="component" value="Linkage Group LG07"/>
</dbReference>
<comment type="caution">
    <text evidence="1">The sequence shown here is derived from an EMBL/GenBank/DDBJ whole genome shotgun (WGS) entry which is preliminary data.</text>
</comment>
<gene>
    <name evidence="1" type="ORF">L2E82_40809</name>
</gene>
<proteinExistence type="predicted"/>
<keyword evidence="2" id="KW-1185">Reference proteome</keyword>
<protein>
    <submittedName>
        <fullName evidence="1">Uncharacterized protein</fullName>
    </submittedName>
</protein>
<accession>A0ACB9AMS1</accession>
<organism evidence="1 2">
    <name type="scientific">Cichorium intybus</name>
    <name type="common">Chicory</name>
    <dbReference type="NCBI Taxonomy" id="13427"/>
    <lineage>
        <taxon>Eukaryota</taxon>
        <taxon>Viridiplantae</taxon>
        <taxon>Streptophyta</taxon>
        <taxon>Embryophyta</taxon>
        <taxon>Tracheophyta</taxon>
        <taxon>Spermatophyta</taxon>
        <taxon>Magnoliopsida</taxon>
        <taxon>eudicotyledons</taxon>
        <taxon>Gunneridae</taxon>
        <taxon>Pentapetalae</taxon>
        <taxon>asterids</taxon>
        <taxon>campanulids</taxon>
        <taxon>Asterales</taxon>
        <taxon>Asteraceae</taxon>
        <taxon>Cichorioideae</taxon>
        <taxon>Cichorieae</taxon>
        <taxon>Cichoriinae</taxon>
        <taxon>Cichorium</taxon>
    </lineage>
</organism>
<reference evidence="1 2" key="2">
    <citation type="journal article" date="2022" name="Mol. Ecol. Resour.">
        <title>The genomes of chicory, endive, great burdock and yacon provide insights into Asteraceae paleo-polyploidization history and plant inulin production.</title>
        <authorList>
            <person name="Fan W."/>
            <person name="Wang S."/>
            <person name="Wang H."/>
            <person name="Wang A."/>
            <person name="Jiang F."/>
            <person name="Liu H."/>
            <person name="Zhao H."/>
            <person name="Xu D."/>
            <person name="Zhang Y."/>
        </authorList>
    </citation>
    <scope>NUCLEOTIDE SEQUENCE [LARGE SCALE GENOMIC DNA]</scope>
    <source>
        <strain evidence="2">cv. Punajuju</strain>
        <tissue evidence="1">Leaves</tissue>
    </source>
</reference>
<dbReference type="EMBL" id="CM042015">
    <property type="protein sequence ID" value="KAI3711008.1"/>
    <property type="molecule type" value="Genomic_DNA"/>
</dbReference>
<evidence type="ECO:0000313" key="1">
    <source>
        <dbReference type="EMBL" id="KAI3711008.1"/>
    </source>
</evidence>
<name>A0ACB9AMS1_CICIN</name>